<evidence type="ECO:0000313" key="2">
    <source>
        <dbReference type="Proteomes" id="UP001595955"/>
    </source>
</evidence>
<dbReference type="Gene3D" id="3.40.50.2000">
    <property type="entry name" value="Glycogen Phosphorylase B"/>
    <property type="match status" value="2"/>
</dbReference>
<evidence type="ECO:0000313" key="1">
    <source>
        <dbReference type="EMBL" id="MFC4556067.1"/>
    </source>
</evidence>
<reference evidence="2" key="1">
    <citation type="journal article" date="2019" name="Int. J. Syst. Evol. Microbiol.">
        <title>The Global Catalogue of Microorganisms (GCM) 10K type strain sequencing project: providing services to taxonomists for standard genome sequencing and annotation.</title>
        <authorList>
            <consortium name="The Broad Institute Genomics Platform"/>
            <consortium name="The Broad Institute Genome Sequencing Center for Infectious Disease"/>
            <person name="Wu L."/>
            <person name="Ma J."/>
        </authorList>
    </citation>
    <scope>NUCLEOTIDE SEQUENCE [LARGE SCALE GENOMIC DNA]</scope>
    <source>
        <strain evidence="2">JCM 3369</strain>
    </source>
</reference>
<protein>
    <submittedName>
        <fullName evidence="1">Glycosyltransferase family 4 protein</fullName>
    </submittedName>
</protein>
<keyword evidence="2" id="KW-1185">Reference proteome</keyword>
<dbReference type="Proteomes" id="UP001595955">
    <property type="component" value="Unassembled WGS sequence"/>
</dbReference>
<name>A0ABV9DB93_9MICO</name>
<dbReference type="RefSeq" id="WP_122823331.1">
    <property type="nucleotide sequence ID" value="NZ_CP033325.1"/>
</dbReference>
<sequence>MTGEPRVLHLNDCAFVAANLVRAAARQGLRWDHLPPERVRPQVSPGGGLGRLRYAPYVATRARALRRTDVVHVHYATSVRLLRERFMPARPYLLHLHGTDIREQWTDPRYRDEITRAIAGAEHVFYTNLDTAENAHAARPDAEYMPAFVDPTTLPGWRPGGRRVVFASRWSRTKGAGTMIALAAELRRALPPEVRVQGLDWGEDSAAAAAVGVELLAQRPHAAYLDLLATADVVVGQATGLLGVSELEAMALGVPVASPGVLLAHPEGGAPPVMSGTVAETVDQVRAALEDPAAASERLDAPRWVAEHYTADRYVAPLQERYRAAGTRRSRASAA</sequence>
<accession>A0ABV9DB93</accession>
<dbReference type="SUPFAM" id="SSF53756">
    <property type="entry name" value="UDP-Glycosyltransferase/glycogen phosphorylase"/>
    <property type="match status" value="1"/>
</dbReference>
<proteinExistence type="predicted"/>
<comment type="caution">
    <text evidence="1">The sequence shown here is derived from an EMBL/GenBank/DDBJ whole genome shotgun (WGS) entry which is preliminary data.</text>
</comment>
<gene>
    <name evidence="1" type="ORF">ACFO3F_12475</name>
</gene>
<dbReference type="EMBL" id="JBHSGF010000008">
    <property type="protein sequence ID" value="MFC4556067.1"/>
    <property type="molecule type" value="Genomic_DNA"/>
</dbReference>
<organism evidence="1 2">
    <name type="scientific">Georgenia faecalis</name>
    <dbReference type="NCBI Taxonomy" id="2483799"/>
    <lineage>
        <taxon>Bacteria</taxon>
        <taxon>Bacillati</taxon>
        <taxon>Actinomycetota</taxon>
        <taxon>Actinomycetes</taxon>
        <taxon>Micrococcales</taxon>
        <taxon>Bogoriellaceae</taxon>
        <taxon>Georgenia</taxon>
    </lineage>
</organism>